<feature type="signal peptide" evidence="1">
    <location>
        <begin position="1"/>
        <end position="20"/>
    </location>
</feature>
<evidence type="ECO:0000259" key="2">
    <source>
        <dbReference type="PROSITE" id="PS50041"/>
    </source>
</evidence>
<dbReference type="InterPro" id="IPR001304">
    <property type="entry name" value="C-type_lectin-like"/>
</dbReference>
<name>A0A1B1V3F8_9DIPT</name>
<dbReference type="AlphaFoldDB" id="A0A1B1V3F8"/>
<protein>
    <submittedName>
        <fullName evidence="3">LolCTLd</fullName>
    </submittedName>
</protein>
<proteinExistence type="evidence at transcript level"/>
<dbReference type="InterPro" id="IPR016186">
    <property type="entry name" value="C-type_lectin-like/link_sf"/>
</dbReference>
<feature type="chain" id="PRO_5008531024" evidence="1">
    <location>
        <begin position="21"/>
        <end position="161"/>
    </location>
</feature>
<organism evidence="3">
    <name type="scientific">Bichromomyia olmeca</name>
    <dbReference type="NCBI Taxonomy" id="715919"/>
    <lineage>
        <taxon>Eukaryota</taxon>
        <taxon>Metazoa</taxon>
        <taxon>Ecdysozoa</taxon>
        <taxon>Arthropoda</taxon>
        <taxon>Hexapoda</taxon>
        <taxon>Insecta</taxon>
        <taxon>Pterygota</taxon>
        <taxon>Neoptera</taxon>
        <taxon>Endopterygota</taxon>
        <taxon>Diptera</taxon>
        <taxon>Nematocera</taxon>
        <taxon>Psychodoidea</taxon>
        <taxon>Psychodidae</taxon>
        <taxon>Bichromomyia</taxon>
    </lineage>
</organism>
<dbReference type="PANTHER" id="PTHR22803">
    <property type="entry name" value="MANNOSE, PHOSPHOLIPASE, LECTIN RECEPTOR RELATED"/>
    <property type="match status" value="1"/>
</dbReference>
<dbReference type="EMBL" id="KX011362">
    <property type="protein sequence ID" value="ANW11441.1"/>
    <property type="molecule type" value="mRNA"/>
</dbReference>
<dbReference type="Pfam" id="PF00059">
    <property type="entry name" value="Lectin_C"/>
    <property type="match status" value="1"/>
</dbReference>
<keyword evidence="1" id="KW-0732">Signal</keyword>
<sequence>MALRFFSLLITCYLINLCSADLNAAEHITGKTVLVSKVKKNWNDAKNFCKTKGYNLAMTKTKQEQYELSIIIEKWTLEQHIWVGGHKDAKDNDFKWNDDGKLVAKEKTQNTFANWAKGKPGNPKGEACMELEFNKSKNIYGEWNSADCSKQHIFVCEKRSA</sequence>
<evidence type="ECO:0000313" key="3">
    <source>
        <dbReference type="EMBL" id="ANW11441.1"/>
    </source>
</evidence>
<dbReference type="CDD" id="cd00037">
    <property type="entry name" value="CLECT"/>
    <property type="match status" value="1"/>
</dbReference>
<dbReference type="Gene3D" id="3.10.100.10">
    <property type="entry name" value="Mannose-Binding Protein A, subunit A"/>
    <property type="match status" value="1"/>
</dbReference>
<feature type="domain" description="C-type lectin" evidence="2">
    <location>
        <begin position="28"/>
        <end position="157"/>
    </location>
</feature>
<dbReference type="PROSITE" id="PS50041">
    <property type="entry name" value="C_TYPE_LECTIN_2"/>
    <property type="match status" value="1"/>
</dbReference>
<evidence type="ECO:0000256" key="1">
    <source>
        <dbReference type="SAM" id="SignalP"/>
    </source>
</evidence>
<dbReference type="InterPro" id="IPR050111">
    <property type="entry name" value="C-type_lectin/snaclec_domain"/>
</dbReference>
<accession>A0A1B1V3F8</accession>
<dbReference type="SUPFAM" id="SSF56436">
    <property type="entry name" value="C-type lectin-like"/>
    <property type="match status" value="1"/>
</dbReference>
<dbReference type="InterPro" id="IPR016187">
    <property type="entry name" value="CTDL_fold"/>
</dbReference>
<dbReference type="SMART" id="SM00034">
    <property type="entry name" value="CLECT"/>
    <property type="match status" value="1"/>
</dbReference>
<reference evidence="3" key="1">
    <citation type="journal article" date="2016" name="PLoS Negl. Trop. Dis.">
        <title>Molecular Diversity between Salivary Proteins from New World and Old World Sand Flies with Emphasis on Bichromomyia olmeca, the Sand Fly Vector of Leishmania mexicana in Mesoamerica.</title>
        <authorList>
            <person name="Abdeladhim M."/>
            <person name="V Coutinho-Abreu I."/>
            <person name="Townsend S."/>
            <person name="Pasos-Pinto S."/>
            <person name="Sanchez L."/>
            <person name="Rasouli M."/>
            <person name="B Guimaraes-Costa A."/>
            <person name="Aslan H."/>
            <person name="Francischetti I.M."/>
            <person name="Oliveira F."/>
            <person name="Becker I."/>
            <person name="Kamhawi S."/>
            <person name="Ribeiro J.M."/>
            <person name="Jochim R.C."/>
            <person name="Valenzuela J.G."/>
        </authorList>
    </citation>
    <scope>NUCLEOTIDE SEQUENCE</scope>
    <source>
        <tissue evidence="3">Salivary gland</tissue>
    </source>
</reference>